<feature type="repeat" description="TPR" evidence="1">
    <location>
        <begin position="41"/>
        <end position="74"/>
    </location>
</feature>
<name>A0A7C0XAN2_UNCW3</name>
<keyword evidence="1" id="KW-0802">TPR repeat</keyword>
<dbReference type="EMBL" id="DRBW01000118">
    <property type="protein sequence ID" value="HDM90165.1"/>
    <property type="molecule type" value="Genomic_DNA"/>
</dbReference>
<dbReference type="PROSITE" id="PS50005">
    <property type="entry name" value="TPR"/>
    <property type="match status" value="2"/>
</dbReference>
<comment type="caution">
    <text evidence="2">The sequence shown here is derived from an EMBL/GenBank/DDBJ whole genome shotgun (WGS) entry which is preliminary data.</text>
</comment>
<dbReference type="SUPFAM" id="SSF48452">
    <property type="entry name" value="TPR-like"/>
    <property type="match status" value="1"/>
</dbReference>
<feature type="non-terminal residue" evidence="2">
    <location>
        <position position="1"/>
    </location>
</feature>
<feature type="repeat" description="TPR" evidence="1">
    <location>
        <begin position="7"/>
        <end position="40"/>
    </location>
</feature>
<dbReference type="Gene3D" id="1.25.40.10">
    <property type="entry name" value="Tetratricopeptide repeat domain"/>
    <property type="match status" value="1"/>
</dbReference>
<dbReference type="InterPro" id="IPR011990">
    <property type="entry name" value="TPR-like_helical_dom_sf"/>
</dbReference>
<evidence type="ECO:0000256" key="1">
    <source>
        <dbReference type="PROSITE-ProRule" id="PRU00339"/>
    </source>
</evidence>
<sequence length="85" mass="9908">SENNDIPPAYFYSASLLEQAGYRDRAVDLMEVAVNLDPENPIYRRELGRLYDLTGRRDRALEELRKSLELDPYQPQVKAVLKRLL</sequence>
<evidence type="ECO:0000313" key="2">
    <source>
        <dbReference type="EMBL" id="HDM90165.1"/>
    </source>
</evidence>
<dbReference type="Proteomes" id="UP000885931">
    <property type="component" value="Unassembled WGS sequence"/>
</dbReference>
<gene>
    <name evidence="2" type="ORF">ENG67_03025</name>
</gene>
<dbReference type="Pfam" id="PF14559">
    <property type="entry name" value="TPR_19"/>
    <property type="match status" value="1"/>
</dbReference>
<organism evidence="2">
    <name type="scientific">candidate division WOR-3 bacterium</name>
    <dbReference type="NCBI Taxonomy" id="2052148"/>
    <lineage>
        <taxon>Bacteria</taxon>
        <taxon>Bacteria division WOR-3</taxon>
    </lineage>
</organism>
<protein>
    <submittedName>
        <fullName evidence="2">Tetratricopeptide repeat protein</fullName>
    </submittedName>
</protein>
<reference evidence="2" key="1">
    <citation type="journal article" date="2020" name="mSystems">
        <title>Genome- and Community-Level Interaction Insights into Carbon Utilization and Element Cycling Functions of Hydrothermarchaeota in Hydrothermal Sediment.</title>
        <authorList>
            <person name="Zhou Z."/>
            <person name="Liu Y."/>
            <person name="Xu W."/>
            <person name="Pan J."/>
            <person name="Luo Z.H."/>
            <person name="Li M."/>
        </authorList>
    </citation>
    <scope>NUCLEOTIDE SEQUENCE [LARGE SCALE GENOMIC DNA]</scope>
    <source>
        <strain evidence="2">HyVt-237</strain>
    </source>
</reference>
<dbReference type="InterPro" id="IPR019734">
    <property type="entry name" value="TPR_rpt"/>
</dbReference>
<proteinExistence type="predicted"/>
<dbReference type="AlphaFoldDB" id="A0A7C0XAN2"/>
<accession>A0A7C0XAN2</accession>